<name>A0A5E7FA07_PSEFL</name>
<dbReference type="OrthoDB" id="5905222at2"/>
<proteinExistence type="predicted"/>
<dbReference type="NCBIfam" id="TIGR03696">
    <property type="entry name" value="Rhs_assc_core"/>
    <property type="match status" value="1"/>
</dbReference>
<dbReference type="RefSeq" id="WP_150639889.1">
    <property type="nucleotide sequence ID" value="NZ_CABVHP010000025.1"/>
</dbReference>
<organism evidence="1 2">
    <name type="scientific">Pseudomonas fluorescens</name>
    <dbReference type="NCBI Taxonomy" id="294"/>
    <lineage>
        <taxon>Bacteria</taxon>
        <taxon>Pseudomonadati</taxon>
        <taxon>Pseudomonadota</taxon>
        <taxon>Gammaproteobacteria</taxon>
        <taxon>Pseudomonadales</taxon>
        <taxon>Pseudomonadaceae</taxon>
        <taxon>Pseudomonas</taxon>
    </lineage>
</organism>
<accession>A0A5E7FA07</accession>
<dbReference type="Gene3D" id="2.180.10.10">
    <property type="entry name" value="RHS repeat-associated core"/>
    <property type="match status" value="1"/>
</dbReference>
<gene>
    <name evidence="1" type="ORF">PS704_05397</name>
</gene>
<sequence length="336" mass="37462">MPPKRATLLCRYQYDPLDRLTTCTLSVAQGVQRFYLENRLVTEVEGQLQWSIFQYQDQLLGQLARYNGAVGATLLATDQQRSALNALGAKRQSNSFAYSPYGHRLLEGGLPGFTGEKPDPVTGHYLLGNGYRGFNPVLMRFNSPDSLSPFGEGGMNAYAYCSGDPVNREDRTGHVWGFLKKPLRALGFKIKSKGPPVSMPKSSVTQVGEPHRILEQAGLLTEPIAPTPFPHGISVRDVPHLQIRLKEVAYNNARSSSARSSHTITVANERGEFVANYPISDRDRILIKLSISTFPAPSTLLEKSEVLRGKSAFIRKLVWRDQQFPPGWTFQRLEDL</sequence>
<evidence type="ECO:0000313" key="1">
    <source>
        <dbReference type="EMBL" id="VVO35976.1"/>
    </source>
</evidence>
<dbReference type="SUPFAM" id="SSF56399">
    <property type="entry name" value="ADP-ribosylation"/>
    <property type="match status" value="1"/>
</dbReference>
<dbReference type="AlphaFoldDB" id="A0A5E7FA07"/>
<evidence type="ECO:0000313" key="2">
    <source>
        <dbReference type="Proteomes" id="UP000326557"/>
    </source>
</evidence>
<protein>
    <recommendedName>
        <fullName evidence="3">RHS repeat-associated core domain-containing protein</fullName>
    </recommendedName>
</protein>
<dbReference type="Proteomes" id="UP000326557">
    <property type="component" value="Unassembled WGS sequence"/>
</dbReference>
<reference evidence="1 2" key="1">
    <citation type="submission" date="2019-09" db="EMBL/GenBank/DDBJ databases">
        <authorList>
            <person name="Chandra G."/>
            <person name="Truman W A."/>
        </authorList>
    </citation>
    <scope>NUCLEOTIDE SEQUENCE [LARGE SCALE GENOMIC DNA]</scope>
    <source>
        <strain evidence="1">PS704</strain>
    </source>
</reference>
<dbReference type="EMBL" id="CABVHP010000025">
    <property type="protein sequence ID" value="VVO35976.1"/>
    <property type="molecule type" value="Genomic_DNA"/>
</dbReference>
<evidence type="ECO:0008006" key="3">
    <source>
        <dbReference type="Google" id="ProtNLM"/>
    </source>
</evidence>
<dbReference type="InterPro" id="IPR022385">
    <property type="entry name" value="Rhs_assc_core"/>
</dbReference>